<reference evidence="2" key="1">
    <citation type="journal article" date="2020" name="Cell">
        <title>Large-Scale Comparative Analyses of Tick Genomes Elucidate Their Genetic Diversity and Vector Capacities.</title>
        <authorList>
            <consortium name="Tick Genome and Microbiome Consortium (TIGMIC)"/>
            <person name="Jia N."/>
            <person name="Wang J."/>
            <person name="Shi W."/>
            <person name="Du L."/>
            <person name="Sun Y."/>
            <person name="Zhan W."/>
            <person name="Jiang J.F."/>
            <person name="Wang Q."/>
            <person name="Zhang B."/>
            <person name="Ji P."/>
            <person name="Bell-Sakyi L."/>
            <person name="Cui X.M."/>
            <person name="Yuan T.T."/>
            <person name="Jiang B.G."/>
            <person name="Yang W.F."/>
            <person name="Lam T.T."/>
            <person name="Chang Q.C."/>
            <person name="Ding S.J."/>
            <person name="Wang X.J."/>
            <person name="Zhu J.G."/>
            <person name="Ruan X.D."/>
            <person name="Zhao L."/>
            <person name="Wei J.T."/>
            <person name="Ye R.Z."/>
            <person name="Que T.C."/>
            <person name="Du C.H."/>
            <person name="Zhou Y.H."/>
            <person name="Cheng J.X."/>
            <person name="Dai P.F."/>
            <person name="Guo W.B."/>
            <person name="Han X.H."/>
            <person name="Huang E.J."/>
            <person name="Li L.F."/>
            <person name="Wei W."/>
            <person name="Gao Y.C."/>
            <person name="Liu J.Z."/>
            <person name="Shao H.Z."/>
            <person name="Wang X."/>
            <person name="Wang C.C."/>
            <person name="Yang T.C."/>
            <person name="Huo Q.B."/>
            <person name="Li W."/>
            <person name="Chen H.Y."/>
            <person name="Chen S.E."/>
            <person name="Zhou L.G."/>
            <person name="Ni X.B."/>
            <person name="Tian J.H."/>
            <person name="Sheng Y."/>
            <person name="Liu T."/>
            <person name="Pan Y.S."/>
            <person name="Xia L.Y."/>
            <person name="Li J."/>
            <person name="Zhao F."/>
            <person name="Cao W.C."/>
        </authorList>
    </citation>
    <scope>NUCLEOTIDE SEQUENCE</scope>
    <source>
        <strain evidence="2">Rmic-2018</strain>
    </source>
</reference>
<accession>A0A9J6CW57</accession>
<evidence type="ECO:0000313" key="3">
    <source>
        <dbReference type="Proteomes" id="UP000821866"/>
    </source>
</evidence>
<sequence>MWPGSMHDSLIWKDCDLLGSFEGTKLPNGWLQGSVSRMVGNTSLTGVATLAIVVLVVLYTTEIHACDDGACYSRCVGDGATSGSCQGGICLCRKDARRNVDTNRGTWSKHGKRSVDA</sequence>
<protein>
    <recommendedName>
        <fullName evidence="4">Defensin</fullName>
    </recommendedName>
</protein>
<dbReference type="Proteomes" id="UP000821866">
    <property type="component" value="Unassembled WGS sequence"/>
</dbReference>
<feature type="transmembrane region" description="Helical" evidence="1">
    <location>
        <begin position="38"/>
        <end position="59"/>
    </location>
</feature>
<keyword evidence="3" id="KW-1185">Reference proteome</keyword>
<organism evidence="2 3">
    <name type="scientific">Rhipicephalus microplus</name>
    <name type="common">Cattle tick</name>
    <name type="synonym">Boophilus microplus</name>
    <dbReference type="NCBI Taxonomy" id="6941"/>
    <lineage>
        <taxon>Eukaryota</taxon>
        <taxon>Metazoa</taxon>
        <taxon>Ecdysozoa</taxon>
        <taxon>Arthropoda</taxon>
        <taxon>Chelicerata</taxon>
        <taxon>Arachnida</taxon>
        <taxon>Acari</taxon>
        <taxon>Parasitiformes</taxon>
        <taxon>Ixodida</taxon>
        <taxon>Ixodoidea</taxon>
        <taxon>Ixodidae</taxon>
        <taxon>Rhipicephalinae</taxon>
        <taxon>Rhipicephalus</taxon>
        <taxon>Boophilus</taxon>
    </lineage>
</organism>
<name>A0A9J6CW57_RHIMP</name>
<keyword evidence="1" id="KW-0812">Transmembrane</keyword>
<gene>
    <name evidence="2" type="ORF">HPB51_028720</name>
</gene>
<keyword evidence="1" id="KW-0472">Membrane</keyword>
<evidence type="ECO:0000313" key="2">
    <source>
        <dbReference type="EMBL" id="KAH7942595.1"/>
    </source>
</evidence>
<evidence type="ECO:0008006" key="4">
    <source>
        <dbReference type="Google" id="ProtNLM"/>
    </source>
</evidence>
<dbReference type="EMBL" id="JABSTU010005618">
    <property type="protein sequence ID" value="KAH7942595.1"/>
    <property type="molecule type" value="Genomic_DNA"/>
</dbReference>
<proteinExistence type="predicted"/>
<keyword evidence="1" id="KW-1133">Transmembrane helix</keyword>
<comment type="caution">
    <text evidence="2">The sequence shown here is derived from an EMBL/GenBank/DDBJ whole genome shotgun (WGS) entry which is preliminary data.</text>
</comment>
<reference evidence="2" key="2">
    <citation type="submission" date="2021-09" db="EMBL/GenBank/DDBJ databases">
        <authorList>
            <person name="Jia N."/>
            <person name="Wang J."/>
            <person name="Shi W."/>
            <person name="Du L."/>
            <person name="Sun Y."/>
            <person name="Zhan W."/>
            <person name="Jiang J."/>
            <person name="Wang Q."/>
            <person name="Zhang B."/>
            <person name="Ji P."/>
            <person name="Sakyi L.B."/>
            <person name="Cui X."/>
            <person name="Yuan T."/>
            <person name="Jiang B."/>
            <person name="Yang W."/>
            <person name="Lam T.T.-Y."/>
            <person name="Chang Q."/>
            <person name="Ding S."/>
            <person name="Wang X."/>
            <person name="Zhu J."/>
            <person name="Ruan X."/>
            <person name="Zhao L."/>
            <person name="Wei J."/>
            <person name="Que T."/>
            <person name="Du C."/>
            <person name="Cheng J."/>
            <person name="Dai P."/>
            <person name="Han X."/>
            <person name="Huang E."/>
            <person name="Gao Y."/>
            <person name="Liu J."/>
            <person name="Shao H."/>
            <person name="Ye R."/>
            <person name="Li L."/>
            <person name="Wei W."/>
            <person name="Wang X."/>
            <person name="Wang C."/>
            <person name="Huo Q."/>
            <person name="Li W."/>
            <person name="Guo W."/>
            <person name="Chen H."/>
            <person name="Chen S."/>
            <person name="Zhou L."/>
            <person name="Zhou L."/>
            <person name="Ni X."/>
            <person name="Tian J."/>
            <person name="Zhou Y."/>
            <person name="Sheng Y."/>
            <person name="Liu T."/>
            <person name="Pan Y."/>
            <person name="Xia L."/>
            <person name="Li J."/>
            <person name="Zhao F."/>
            <person name="Cao W."/>
        </authorList>
    </citation>
    <scope>NUCLEOTIDE SEQUENCE</scope>
    <source>
        <strain evidence="2">Rmic-2018</strain>
        <tissue evidence="2">Larvae</tissue>
    </source>
</reference>
<dbReference type="AlphaFoldDB" id="A0A9J6CW57"/>
<evidence type="ECO:0000256" key="1">
    <source>
        <dbReference type="SAM" id="Phobius"/>
    </source>
</evidence>